<evidence type="ECO:0000313" key="10">
    <source>
        <dbReference type="Proteomes" id="UP000595197"/>
    </source>
</evidence>
<dbReference type="Proteomes" id="UP000595197">
    <property type="component" value="Chromosome"/>
</dbReference>
<feature type="transmembrane region" description="Helical" evidence="7">
    <location>
        <begin position="104"/>
        <end position="122"/>
    </location>
</feature>
<dbReference type="PANTHER" id="PTHR33778:SF1">
    <property type="entry name" value="MAGNESIUM TRANSPORTER YHID-RELATED"/>
    <property type="match status" value="1"/>
</dbReference>
<accession>A0ABX7B8P8</accession>
<dbReference type="InterPro" id="IPR003416">
    <property type="entry name" value="MgtC/SapB/SrpB/YhiD_fam"/>
</dbReference>
<evidence type="ECO:0000256" key="1">
    <source>
        <dbReference type="ARBA" id="ARBA00004651"/>
    </source>
</evidence>
<evidence type="ECO:0000256" key="3">
    <source>
        <dbReference type="ARBA" id="ARBA00022475"/>
    </source>
</evidence>
<dbReference type="PRINTS" id="PR01837">
    <property type="entry name" value="MGTCSAPBPROT"/>
</dbReference>
<keyword evidence="10" id="KW-1185">Reference proteome</keyword>
<keyword evidence="4 7" id="KW-0812">Transmembrane</keyword>
<evidence type="ECO:0000256" key="6">
    <source>
        <dbReference type="ARBA" id="ARBA00023136"/>
    </source>
</evidence>
<evidence type="ECO:0000256" key="5">
    <source>
        <dbReference type="ARBA" id="ARBA00022989"/>
    </source>
</evidence>
<dbReference type="EMBL" id="CP067420">
    <property type="protein sequence ID" value="QQP90712.1"/>
    <property type="molecule type" value="Genomic_DNA"/>
</dbReference>
<reference evidence="9" key="1">
    <citation type="submission" date="2021-02" db="EMBL/GenBank/DDBJ databases">
        <title>Skermanella TT6 skin isolate.</title>
        <authorList>
            <person name="Lee K."/>
            <person name="Ganzorig M."/>
        </authorList>
    </citation>
    <scope>NUCLEOTIDE SEQUENCE</scope>
    <source>
        <strain evidence="9">TT6</strain>
    </source>
</reference>
<protein>
    <recommendedName>
        <fullName evidence="7">Protein MgtC</fullName>
    </recommendedName>
</protein>
<feature type="transmembrane region" description="Helical" evidence="7">
    <location>
        <begin position="128"/>
        <end position="147"/>
    </location>
</feature>
<evidence type="ECO:0000256" key="4">
    <source>
        <dbReference type="ARBA" id="ARBA00022692"/>
    </source>
</evidence>
<gene>
    <name evidence="9" type="ORF">IGS68_05605</name>
</gene>
<dbReference type="RefSeq" id="WP_201077984.1">
    <property type="nucleotide sequence ID" value="NZ_CP067420.1"/>
</dbReference>
<evidence type="ECO:0000259" key="8">
    <source>
        <dbReference type="Pfam" id="PF02308"/>
    </source>
</evidence>
<organism evidence="9 10">
    <name type="scientific">Skermanella cutis</name>
    <dbReference type="NCBI Taxonomy" id="2775420"/>
    <lineage>
        <taxon>Bacteria</taxon>
        <taxon>Pseudomonadati</taxon>
        <taxon>Pseudomonadota</taxon>
        <taxon>Alphaproteobacteria</taxon>
        <taxon>Rhodospirillales</taxon>
        <taxon>Azospirillaceae</taxon>
        <taxon>Skermanella</taxon>
    </lineage>
</organism>
<dbReference type="Pfam" id="PF02308">
    <property type="entry name" value="MgtC"/>
    <property type="match status" value="1"/>
</dbReference>
<keyword evidence="5 7" id="KW-1133">Transmembrane helix</keyword>
<keyword evidence="7" id="KW-0997">Cell inner membrane</keyword>
<keyword evidence="6 7" id="KW-0472">Membrane</keyword>
<dbReference type="InterPro" id="IPR049177">
    <property type="entry name" value="MgtC_SapB_SrpB_YhiD_N"/>
</dbReference>
<evidence type="ECO:0000256" key="7">
    <source>
        <dbReference type="RuleBase" id="RU365041"/>
    </source>
</evidence>
<evidence type="ECO:0000313" key="9">
    <source>
        <dbReference type="EMBL" id="QQP90712.1"/>
    </source>
</evidence>
<keyword evidence="3" id="KW-1003">Cell membrane</keyword>
<proteinExistence type="inferred from homology"/>
<feature type="transmembrane region" description="Helical" evidence="7">
    <location>
        <begin position="45"/>
        <end position="67"/>
    </location>
</feature>
<name>A0ABX7B8P8_9PROT</name>
<dbReference type="PANTHER" id="PTHR33778">
    <property type="entry name" value="PROTEIN MGTC"/>
    <property type="match status" value="1"/>
</dbReference>
<evidence type="ECO:0000256" key="2">
    <source>
        <dbReference type="ARBA" id="ARBA00009298"/>
    </source>
</evidence>
<comment type="subcellular location">
    <subcellularLocation>
        <location evidence="7">Cell inner membrane</location>
        <topology evidence="7">Multi-pass membrane protein</topology>
    </subcellularLocation>
    <subcellularLocation>
        <location evidence="1">Cell membrane</location>
        <topology evidence="1">Multi-pass membrane protein</topology>
    </subcellularLocation>
</comment>
<sequence>MDLAAEFRTITPLSEVAFRLAVASLCGMALGIDREIRGKSAGLRTHMLVALSSAGTTLVTLEIFEMLKATGHTDMDPLRIVQGLAQAIGFISAGVIIQARRDVHGLTTAVNIWLCSAVGVAAGAGLHALALIITLFAAAILTGMHFIEKWVFRKGPRD</sequence>
<feature type="transmembrane region" description="Helical" evidence="7">
    <location>
        <begin position="79"/>
        <end position="97"/>
    </location>
</feature>
<feature type="domain" description="MgtC/SapB/SrpB/YhiD N-terminal" evidence="8">
    <location>
        <begin position="20"/>
        <end position="149"/>
    </location>
</feature>
<comment type="similarity">
    <text evidence="2 7">Belongs to the MgtC/SapB family.</text>
</comment>